<proteinExistence type="predicted"/>
<comment type="caution">
    <text evidence="3">The sequence shown here is derived from an EMBL/GenBank/DDBJ whole genome shotgun (WGS) entry which is preliminary data.</text>
</comment>
<evidence type="ECO:0000259" key="2">
    <source>
        <dbReference type="Pfam" id="PF05239"/>
    </source>
</evidence>
<evidence type="ECO:0000313" key="4">
    <source>
        <dbReference type="Proteomes" id="UP000824044"/>
    </source>
</evidence>
<dbReference type="EMBL" id="DXBS01000079">
    <property type="protein sequence ID" value="HIZ24643.1"/>
    <property type="molecule type" value="Genomic_DNA"/>
</dbReference>
<evidence type="ECO:0000256" key="1">
    <source>
        <dbReference type="SAM" id="MobiDB-lite"/>
    </source>
</evidence>
<reference evidence="3" key="1">
    <citation type="journal article" date="2021" name="PeerJ">
        <title>Extensive microbial diversity within the chicken gut microbiome revealed by metagenomics and culture.</title>
        <authorList>
            <person name="Gilroy R."/>
            <person name="Ravi A."/>
            <person name="Getino M."/>
            <person name="Pursley I."/>
            <person name="Horton D.L."/>
            <person name="Alikhan N.F."/>
            <person name="Baker D."/>
            <person name="Gharbi K."/>
            <person name="Hall N."/>
            <person name="Watson M."/>
            <person name="Adriaenssens E.M."/>
            <person name="Foster-Nyarko E."/>
            <person name="Jarju S."/>
            <person name="Secka A."/>
            <person name="Antonio M."/>
            <person name="Oren A."/>
            <person name="Chaudhuri R.R."/>
            <person name="La Ragione R."/>
            <person name="Hildebrand F."/>
            <person name="Pallen M.J."/>
        </authorList>
    </citation>
    <scope>NUCLEOTIDE SEQUENCE</scope>
    <source>
        <strain evidence="3">CHK33-5263</strain>
    </source>
</reference>
<dbReference type="SUPFAM" id="SSF50346">
    <property type="entry name" value="PRC-barrel domain"/>
    <property type="match status" value="1"/>
</dbReference>
<dbReference type="Pfam" id="PF05239">
    <property type="entry name" value="PRC"/>
    <property type="match status" value="1"/>
</dbReference>
<feature type="domain" description="PRC-barrel" evidence="2">
    <location>
        <begin position="3"/>
        <end position="63"/>
    </location>
</feature>
<reference evidence="3" key="2">
    <citation type="submission" date="2021-04" db="EMBL/GenBank/DDBJ databases">
        <authorList>
            <person name="Gilroy R."/>
        </authorList>
    </citation>
    <scope>NUCLEOTIDE SEQUENCE</scope>
    <source>
        <strain evidence="3">CHK33-5263</strain>
    </source>
</reference>
<gene>
    <name evidence="3" type="ORF">H9812_04110</name>
</gene>
<dbReference type="InterPro" id="IPR011033">
    <property type="entry name" value="PRC_barrel-like_sf"/>
</dbReference>
<name>A0A9D2IV56_9FIRM</name>
<accession>A0A9D2IV56</accession>
<dbReference type="Gene3D" id="2.30.30.240">
    <property type="entry name" value="PRC-barrel domain"/>
    <property type="match status" value="1"/>
</dbReference>
<dbReference type="AlphaFoldDB" id="A0A9D2IV56"/>
<dbReference type="InterPro" id="IPR027275">
    <property type="entry name" value="PRC-brl_dom"/>
</dbReference>
<feature type="region of interest" description="Disordered" evidence="1">
    <location>
        <begin position="132"/>
        <end position="170"/>
    </location>
</feature>
<protein>
    <submittedName>
        <fullName evidence="3">PRC-barrel domain-containing protein</fullName>
    </submittedName>
</protein>
<dbReference type="Proteomes" id="UP000824044">
    <property type="component" value="Unassembled WGS sequence"/>
</dbReference>
<organism evidence="3 4">
    <name type="scientific">Candidatus Gallimonas intestinigallinarum</name>
    <dbReference type="NCBI Taxonomy" id="2838604"/>
    <lineage>
        <taxon>Bacteria</taxon>
        <taxon>Bacillati</taxon>
        <taxon>Bacillota</taxon>
        <taxon>Clostridia</taxon>
        <taxon>Candidatus Gallimonas</taxon>
    </lineage>
</organism>
<evidence type="ECO:0000313" key="3">
    <source>
        <dbReference type="EMBL" id="HIZ24643.1"/>
    </source>
</evidence>
<sequence length="233" mass="25197">MQVSALIGKPVLSGSGERLGYVTALYFARNFSRISCLVCADAEEEEFILPARALLADGDAVIVGRQRLSEPVGVPSPIGRTVYSHTGEQLGVVADIRTGDAPKLVLHGPQKEECFPLSIAAVGETVILYPSEKERRAAGSPTGRNTPERQKRASAAAKKTPAKEYAPAADESERLCRTDLLGRTVRRSVFDDFGRPIAKAGEKVTAEMIGRARRSNRLLTLSMNTLTNFDILT</sequence>